<gene>
    <name evidence="1" type="ORF">MM171A00774_0022</name>
    <name evidence="2" type="ORF">MM171B00591_0014</name>
</gene>
<protein>
    <submittedName>
        <fullName evidence="2">Uncharacterized protein</fullName>
    </submittedName>
</protein>
<dbReference type="EMBL" id="MT143855">
    <property type="protein sequence ID" value="QJB03654.1"/>
    <property type="molecule type" value="Genomic_DNA"/>
</dbReference>
<evidence type="ECO:0000313" key="2">
    <source>
        <dbReference type="EMBL" id="QJB03654.1"/>
    </source>
</evidence>
<dbReference type="EMBL" id="MT143674">
    <property type="protein sequence ID" value="QJA99936.1"/>
    <property type="molecule type" value="Genomic_DNA"/>
</dbReference>
<accession>A0A6M3M8J1</accession>
<name>A0A6M3M8J1_9ZZZZ</name>
<proteinExistence type="predicted"/>
<sequence length="218" mass="26446">MSFFPNIDHKPHRELEELIYNECEKYNIHLLTVPQYYYLNEKEVKEYKELFSNESLLIRSAADLLLVGVNHTTLLDCKTTYREGTGNIAIELSSYHWNLQHNRDGVEFYYCYKDGNEIKIFAPRENPPDCIYIQPIWKKYPPIEKLFQKYTYTIEHFFKNHKIKIYTERDTGGSRDPFIIIKKKKLKTIFFNEYLRNRYQKPLFDYLPIRVPYMEVKK</sequence>
<dbReference type="AlphaFoldDB" id="A0A6M3M8J1"/>
<evidence type="ECO:0000313" key="1">
    <source>
        <dbReference type="EMBL" id="QJA99936.1"/>
    </source>
</evidence>
<organism evidence="2">
    <name type="scientific">viral metagenome</name>
    <dbReference type="NCBI Taxonomy" id="1070528"/>
    <lineage>
        <taxon>unclassified sequences</taxon>
        <taxon>metagenomes</taxon>
        <taxon>organismal metagenomes</taxon>
    </lineage>
</organism>
<reference evidence="2" key="1">
    <citation type="submission" date="2020-03" db="EMBL/GenBank/DDBJ databases">
        <title>The deep terrestrial virosphere.</title>
        <authorList>
            <person name="Holmfeldt K."/>
            <person name="Nilsson E."/>
            <person name="Simone D."/>
            <person name="Lopez-Fernandez M."/>
            <person name="Wu X."/>
            <person name="de Brujin I."/>
            <person name="Lundin D."/>
            <person name="Andersson A."/>
            <person name="Bertilsson S."/>
            <person name="Dopson M."/>
        </authorList>
    </citation>
    <scope>NUCLEOTIDE SEQUENCE</scope>
    <source>
        <strain evidence="1">MM171A00774</strain>
        <strain evidence="2">MM171B00591</strain>
    </source>
</reference>